<evidence type="ECO:0000313" key="2">
    <source>
        <dbReference type="EMBL" id="GES05970.1"/>
    </source>
</evidence>
<accession>A0A5M3WCH7</accession>
<evidence type="ECO:0000256" key="1">
    <source>
        <dbReference type="SAM" id="MobiDB-lite"/>
    </source>
</evidence>
<gene>
    <name evidence="2" type="ORF">Acor_80390</name>
</gene>
<evidence type="ECO:0000313" key="3">
    <source>
        <dbReference type="Proteomes" id="UP000334990"/>
    </source>
</evidence>
<keyword evidence="3" id="KW-1185">Reference proteome</keyword>
<proteinExistence type="predicted"/>
<sequence>MHAREGATMVPHATLPHATLPDATIFRVPVVFAAASYATVLRATSATIVVHPHLHTTPTPRHPGTPKQPNRIPPDWAASPCASFRYVLTVHGPDRPENVT</sequence>
<organism evidence="2 3">
    <name type="scientific">Acrocarpospora corrugata</name>
    <dbReference type="NCBI Taxonomy" id="35763"/>
    <lineage>
        <taxon>Bacteria</taxon>
        <taxon>Bacillati</taxon>
        <taxon>Actinomycetota</taxon>
        <taxon>Actinomycetes</taxon>
        <taxon>Streptosporangiales</taxon>
        <taxon>Streptosporangiaceae</taxon>
        <taxon>Acrocarpospora</taxon>
    </lineage>
</organism>
<dbReference type="EMBL" id="BLAD01000121">
    <property type="protein sequence ID" value="GES05970.1"/>
    <property type="molecule type" value="Genomic_DNA"/>
</dbReference>
<reference evidence="2 3" key="1">
    <citation type="submission" date="2019-10" db="EMBL/GenBank/DDBJ databases">
        <title>Whole genome shotgun sequence of Acrocarpospora corrugata NBRC 13972.</title>
        <authorList>
            <person name="Ichikawa N."/>
            <person name="Kimura A."/>
            <person name="Kitahashi Y."/>
            <person name="Komaki H."/>
            <person name="Oguchi A."/>
        </authorList>
    </citation>
    <scope>NUCLEOTIDE SEQUENCE [LARGE SCALE GENOMIC DNA]</scope>
    <source>
        <strain evidence="2 3">NBRC 13972</strain>
    </source>
</reference>
<comment type="caution">
    <text evidence="2">The sequence shown here is derived from an EMBL/GenBank/DDBJ whole genome shotgun (WGS) entry which is preliminary data.</text>
</comment>
<dbReference type="Proteomes" id="UP000334990">
    <property type="component" value="Unassembled WGS sequence"/>
</dbReference>
<protein>
    <submittedName>
        <fullName evidence="2">Uncharacterized protein</fullName>
    </submittedName>
</protein>
<name>A0A5M3WCH7_9ACTN</name>
<feature type="region of interest" description="Disordered" evidence="1">
    <location>
        <begin position="54"/>
        <end position="73"/>
    </location>
</feature>
<dbReference type="AlphaFoldDB" id="A0A5M3WCH7"/>